<feature type="signal peptide" evidence="13">
    <location>
        <begin position="1"/>
        <end position="23"/>
    </location>
</feature>
<evidence type="ECO:0000259" key="15">
    <source>
        <dbReference type="Pfam" id="PF07715"/>
    </source>
</evidence>
<evidence type="ECO:0000256" key="7">
    <source>
        <dbReference type="ARBA" id="ARBA00023077"/>
    </source>
</evidence>
<protein>
    <submittedName>
        <fullName evidence="16">TonB-dependent receptor</fullName>
    </submittedName>
</protein>
<evidence type="ECO:0000313" key="17">
    <source>
        <dbReference type="Proteomes" id="UP001221208"/>
    </source>
</evidence>
<evidence type="ECO:0000313" key="16">
    <source>
        <dbReference type="EMBL" id="MDC8756149.1"/>
    </source>
</evidence>
<dbReference type="Proteomes" id="UP001221208">
    <property type="component" value="Unassembled WGS sequence"/>
</dbReference>
<evidence type="ECO:0000256" key="5">
    <source>
        <dbReference type="ARBA" id="ARBA00022692"/>
    </source>
</evidence>
<evidence type="ECO:0000256" key="10">
    <source>
        <dbReference type="ARBA" id="ARBA00023237"/>
    </source>
</evidence>
<name>A0ABT5JU92_9BURK</name>
<dbReference type="InterPro" id="IPR039426">
    <property type="entry name" value="TonB-dep_rcpt-like"/>
</dbReference>
<dbReference type="SUPFAM" id="SSF56935">
    <property type="entry name" value="Porins"/>
    <property type="match status" value="1"/>
</dbReference>
<proteinExistence type="inferred from homology"/>
<dbReference type="InterPro" id="IPR036942">
    <property type="entry name" value="Beta-barrel_TonB_sf"/>
</dbReference>
<comment type="similarity">
    <text evidence="2 11 12">Belongs to the TonB-dependent receptor family.</text>
</comment>
<dbReference type="Gene3D" id="2.40.170.20">
    <property type="entry name" value="TonB-dependent receptor, beta-barrel domain"/>
    <property type="match status" value="1"/>
</dbReference>
<keyword evidence="9 16" id="KW-0675">Receptor</keyword>
<evidence type="ECO:0000256" key="2">
    <source>
        <dbReference type="ARBA" id="ARBA00009810"/>
    </source>
</evidence>
<keyword evidence="4 11" id="KW-1134">Transmembrane beta strand</keyword>
<feature type="domain" description="TonB-dependent receptor plug" evidence="15">
    <location>
        <begin position="59"/>
        <end position="168"/>
    </location>
</feature>
<dbReference type="PROSITE" id="PS51257">
    <property type="entry name" value="PROKAR_LIPOPROTEIN"/>
    <property type="match status" value="1"/>
</dbReference>
<dbReference type="EMBL" id="JAQQXR010000001">
    <property type="protein sequence ID" value="MDC8756149.1"/>
    <property type="molecule type" value="Genomic_DNA"/>
</dbReference>
<dbReference type="InterPro" id="IPR012910">
    <property type="entry name" value="Plug_dom"/>
</dbReference>
<dbReference type="PANTHER" id="PTHR30069">
    <property type="entry name" value="TONB-DEPENDENT OUTER MEMBRANE RECEPTOR"/>
    <property type="match status" value="1"/>
</dbReference>
<keyword evidence="17" id="KW-1185">Reference proteome</keyword>
<keyword evidence="5 11" id="KW-0812">Transmembrane</keyword>
<sequence length="654" mass="72452">MRKPTRALWLALAVAACWPAARAQDAAPTLEQLLRRPLTEVPRDVEVSTSSRFAESAAQAPSLTYVVTDADIARHGLRSMGDILRTMPGLFVSGDGNFSYVGARGLGRPGDFNARLLFLVDGMRVNENIYDAALLGSEFFVDVELIERVEFAPGPGSALYGNNAFLGVVNVITKGTDKLAGAQFSAGVDSNRRRQMRASWGRRTEGGVEGWLALSAFRQDRIDADIDVSEADRGPIAAHNWDRGERLLGMARAGGWTLRGGLSRRVRGLPALMAVPDGFQFAQERGIYDNSFVALAHERALGEHWSLYGAVSAKRSAYQTRFPYLREGLVPSEFAAVAVGRWLNVDLRLSTRRWRDHDLMAGVEYQFDRQQTISHGTVGEEPLGEFFGDNRRRGLFVQDAWRLGDTHRLILGLRRDQAMLGGSNNNPRLAWVWSGVADATLKLMYGSAFREANLYEFQINAPFEAPIPTPERVRTLELAWEHALTPRLQYRVSLYGSRLRGLISVSPETGVFENSGAIRNVGAELGLERRWDGGEQLRLSLSLQESKDAQDRRLSNSPRALLKLLYSQPLAGDALRLSWQALGVSRRGSAAQDLPGYALVNATLLWRADPDTELSLGLYNMANTRYVDRPGLLGPPLRQEGRALRFALTRRFGS</sequence>
<keyword evidence="3 11" id="KW-0813">Transport</keyword>
<evidence type="ECO:0000256" key="3">
    <source>
        <dbReference type="ARBA" id="ARBA00022448"/>
    </source>
</evidence>
<evidence type="ECO:0000256" key="6">
    <source>
        <dbReference type="ARBA" id="ARBA00022729"/>
    </source>
</evidence>
<evidence type="ECO:0000256" key="4">
    <source>
        <dbReference type="ARBA" id="ARBA00022452"/>
    </source>
</evidence>
<feature type="domain" description="TonB-dependent receptor-like beta-barrel" evidence="14">
    <location>
        <begin position="280"/>
        <end position="620"/>
    </location>
</feature>
<accession>A0ABT5JU92</accession>
<dbReference type="Pfam" id="PF00593">
    <property type="entry name" value="TonB_dep_Rec_b-barrel"/>
    <property type="match status" value="1"/>
</dbReference>
<dbReference type="Gene3D" id="2.170.130.10">
    <property type="entry name" value="TonB-dependent receptor, plug domain"/>
    <property type="match status" value="1"/>
</dbReference>
<organism evidence="16 17">
    <name type="scientific">Janthinobacterium fluminis</name>
    <dbReference type="NCBI Taxonomy" id="2987524"/>
    <lineage>
        <taxon>Bacteria</taxon>
        <taxon>Pseudomonadati</taxon>
        <taxon>Pseudomonadota</taxon>
        <taxon>Betaproteobacteria</taxon>
        <taxon>Burkholderiales</taxon>
        <taxon>Oxalobacteraceae</taxon>
        <taxon>Janthinobacterium</taxon>
    </lineage>
</organism>
<keyword evidence="8 11" id="KW-0472">Membrane</keyword>
<dbReference type="PANTHER" id="PTHR30069:SF29">
    <property type="entry name" value="HEMOGLOBIN AND HEMOGLOBIN-HAPTOGLOBIN-BINDING PROTEIN 1-RELATED"/>
    <property type="match status" value="1"/>
</dbReference>
<evidence type="ECO:0000259" key="14">
    <source>
        <dbReference type="Pfam" id="PF00593"/>
    </source>
</evidence>
<evidence type="ECO:0000256" key="13">
    <source>
        <dbReference type="SAM" id="SignalP"/>
    </source>
</evidence>
<feature type="chain" id="PRO_5045447672" evidence="13">
    <location>
        <begin position="24"/>
        <end position="654"/>
    </location>
</feature>
<keyword evidence="6 13" id="KW-0732">Signal</keyword>
<dbReference type="PROSITE" id="PS52016">
    <property type="entry name" value="TONB_DEPENDENT_REC_3"/>
    <property type="match status" value="1"/>
</dbReference>
<dbReference type="InterPro" id="IPR037066">
    <property type="entry name" value="Plug_dom_sf"/>
</dbReference>
<dbReference type="InterPro" id="IPR000531">
    <property type="entry name" value="Beta-barrel_TonB"/>
</dbReference>
<keyword evidence="7 12" id="KW-0798">TonB box</keyword>
<comment type="caution">
    <text evidence="16">The sequence shown here is derived from an EMBL/GenBank/DDBJ whole genome shotgun (WGS) entry which is preliminary data.</text>
</comment>
<evidence type="ECO:0000256" key="12">
    <source>
        <dbReference type="RuleBase" id="RU003357"/>
    </source>
</evidence>
<gene>
    <name evidence="16" type="ORF">OIK44_00940</name>
</gene>
<dbReference type="Pfam" id="PF07715">
    <property type="entry name" value="Plug"/>
    <property type="match status" value="1"/>
</dbReference>
<comment type="subcellular location">
    <subcellularLocation>
        <location evidence="1 11">Cell outer membrane</location>
        <topology evidence="1 11">Multi-pass membrane protein</topology>
    </subcellularLocation>
</comment>
<evidence type="ECO:0000256" key="1">
    <source>
        <dbReference type="ARBA" id="ARBA00004571"/>
    </source>
</evidence>
<dbReference type="RefSeq" id="WP_273668777.1">
    <property type="nucleotide sequence ID" value="NZ_JAQQXR010000001.1"/>
</dbReference>
<evidence type="ECO:0000256" key="8">
    <source>
        <dbReference type="ARBA" id="ARBA00023136"/>
    </source>
</evidence>
<evidence type="ECO:0000256" key="11">
    <source>
        <dbReference type="PROSITE-ProRule" id="PRU01360"/>
    </source>
</evidence>
<keyword evidence="10 11" id="KW-0998">Cell outer membrane</keyword>
<evidence type="ECO:0000256" key="9">
    <source>
        <dbReference type="ARBA" id="ARBA00023170"/>
    </source>
</evidence>
<reference evidence="16 17" key="1">
    <citation type="submission" date="2022-10" db="EMBL/GenBank/DDBJ databases">
        <title>Janthinobacterium sp. hw3 Genome sequencing.</title>
        <authorList>
            <person name="Park S."/>
        </authorList>
    </citation>
    <scope>NUCLEOTIDE SEQUENCE [LARGE SCALE GENOMIC DNA]</scope>
    <source>
        <strain evidence="17">hw3</strain>
    </source>
</reference>